<comment type="caution">
    <text evidence="1">The sequence shown here is derived from an EMBL/GenBank/DDBJ whole genome shotgun (WGS) entry which is preliminary data.</text>
</comment>
<evidence type="ECO:0000313" key="1">
    <source>
        <dbReference type="EMBL" id="GAH16281.1"/>
    </source>
</evidence>
<proteinExistence type="predicted"/>
<protein>
    <submittedName>
        <fullName evidence="1">Uncharacterized protein</fullName>
    </submittedName>
</protein>
<dbReference type="EMBL" id="BART01030315">
    <property type="protein sequence ID" value="GAH16281.1"/>
    <property type="molecule type" value="Genomic_DNA"/>
</dbReference>
<sequence>IYMQVRDPNHALTGNSNTGIWSILSSDINTGIVPDIDVANYFKLFVSTRAYEDASDVGIASPDVLHIEDFALVRMTTAPNFSITSNHVHNIFPMRDYHPGGYPVVSDLLVGIAVDVAATDTGLDAATLEVDIMLIAETTSVTEKHMTQLLTQAQDL</sequence>
<gene>
    <name evidence="1" type="ORF">S01H4_52970</name>
</gene>
<reference evidence="1" key="1">
    <citation type="journal article" date="2014" name="Front. Microbiol.">
        <title>High frequency of phylogenetically diverse reductive dehalogenase-homologous genes in deep subseafloor sedimentary metagenomes.</title>
        <authorList>
            <person name="Kawai M."/>
            <person name="Futagami T."/>
            <person name="Toyoda A."/>
            <person name="Takaki Y."/>
            <person name="Nishi S."/>
            <person name="Hori S."/>
            <person name="Arai W."/>
            <person name="Tsubouchi T."/>
            <person name="Morono Y."/>
            <person name="Uchiyama I."/>
            <person name="Ito T."/>
            <person name="Fujiyama A."/>
            <person name="Inagaki F."/>
            <person name="Takami H."/>
        </authorList>
    </citation>
    <scope>NUCLEOTIDE SEQUENCE</scope>
    <source>
        <strain evidence="1">Expedition CK06-06</strain>
    </source>
</reference>
<feature type="non-terminal residue" evidence="1">
    <location>
        <position position="1"/>
    </location>
</feature>
<dbReference type="AlphaFoldDB" id="X1D6A2"/>
<accession>X1D6A2</accession>
<name>X1D6A2_9ZZZZ</name>
<organism evidence="1">
    <name type="scientific">marine sediment metagenome</name>
    <dbReference type="NCBI Taxonomy" id="412755"/>
    <lineage>
        <taxon>unclassified sequences</taxon>
        <taxon>metagenomes</taxon>
        <taxon>ecological metagenomes</taxon>
    </lineage>
</organism>